<keyword evidence="6 8" id="KW-1133">Transmembrane helix</keyword>
<comment type="subcellular location">
    <subcellularLocation>
        <location evidence="1">Cell membrane</location>
        <topology evidence="1">Multi-pass membrane protein</topology>
    </subcellularLocation>
</comment>
<dbReference type="GO" id="GO:0008982">
    <property type="term" value="F:protein-N(PI)-phosphohistidine-sugar phosphotransferase activity"/>
    <property type="evidence" value="ECO:0007669"/>
    <property type="project" value="InterPro"/>
</dbReference>
<proteinExistence type="predicted"/>
<keyword evidence="11" id="KW-1185">Reference proteome</keyword>
<dbReference type="GO" id="GO:0005886">
    <property type="term" value="C:plasma membrane"/>
    <property type="evidence" value="ECO:0007669"/>
    <property type="project" value="UniProtKB-SubCell"/>
</dbReference>
<protein>
    <submittedName>
        <fullName evidence="10">PTS system, cellobiose-specific IIC component</fullName>
    </submittedName>
</protein>
<dbReference type="InterPro" id="IPR003352">
    <property type="entry name" value="PTS_EIIC"/>
</dbReference>
<evidence type="ECO:0000256" key="5">
    <source>
        <dbReference type="ARBA" id="ARBA00022692"/>
    </source>
</evidence>
<dbReference type="GO" id="GO:1901264">
    <property type="term" value="P:carbohydrate derivative transport"/>
    <property type="evidence" value="ECO:0007669"/>
    <property type="project" value="TreeGrafter"/>
</dbReference>
<evidence type="ECO:0000256" key="6">
    <source>
        <dbReference type="ARBA" id="ARBA00022989"/>
    </source>
</evidence>
<evidence type="ECO:0000313" key="10">
    <source>
        <dbReference type="EMBL" id="AKU90692.1"/>
    </source>
</evidence>
<keyword evidence="2" id="KW-0813">Transport</keyword>
<accession>A0A0K1PB06</accession>
<evidence type="ECO:0000256" key="2">
    <source>
        <dbReference type="ARBA" id="ARBA00022448"/>
    </source>
</evidence>
<organism evidence="10 11">
    <name type="scientific">Vulgatibacter incomptus</name>
    <dbReference type="NCBI Taxonomy" id="1391653"/>
    <lineage>
        <taxon>Bacteria</taxon>
        <taxon>Pseudomonadati</taxon>
        <taxon>Myxococcota</taxon>
        <taxon>Myxococcia</taxon>
        <taxon>Myxococcales</taxon>
        <taxon>Cystobacterineae</taxon>
        <taxon>Vulgatibacteraceae</taxon>
        <taxon>Vulgatibacter</taxon>
    </lineage>
</organism>
<keyword evidence="7 8" id="KW-0472">Membrane</keyword>
<dbReference type="PROSITE" id="PS51105">
    <property type="entry name" value="PTS_EIIC_TYPE_3"/>
    <property type="match status" value="1"/>
</dbReference>
<dbReference type="KEGG" id="vin:AKJ08_1079"/>
<name>A0A0K1PB06_9BACT</name>
<dbReference type="InterPro" id="IPR004501">
    <property type="entry name" value="PTS_EIIC_3"/>
</dbReference>
<sequence>MGRLGIVPSLFNVNEPILFGLPIVLNPRLAIPFVLTPILGATVAFTAMSAGLVARPRLDVLWTLPAPVGAFLSTGGDPAALILQLVNLAIGAVVWWPFLRRYDASLLAREGGIPPEAAETEAVGPSIALQP</sequence>
<evidence type="ECO:0000259" key="9">
    <source>
        <dbReference type="PROSITE" id="PS51105"/>
    </source>
</evidence>
<dbReference type="Proteomes" id="UP000055590">
    <property type="component" value="Chromosome"/>
</dbReference>
<gene>
    <name evidence="10" type="ORF">AKJ08_1079</name>
</gene>
<dbReference type="InterPro" id="IPR051088">
    <property type="entry name" value="PTS_Sugar-EIIC/EIIB"/>
</dbReference>
<dbReference type="Pfam" id="PF02378">
    <property type="entry name" value="PTS_EIIC"/>
    <property type="match status" value="1"/>
</dbReference>
<feature type="transmembrane region" description="Helical" evidence="8">
    <location>
        <begin position="29"/>
        <end position="54"/>
    </location>
</feature>
<keyword evidence="5 8" id="KW-0812">Transmembrane</keyword>
<feature type="domain" description="PTS EIIC type-3" evidence="9">
    <location>
        <begin position="1"/>
        <end position="98"/>
    </location>
</feature>
<dbReference type="AlphaFoldDB" id="A0A0K1PB06"/>
<dbReference type="STRING" id="1391653.AKJ08_1079"/>
<evidence type="ECO:0000256" key="4">
    <source>
        <dbReference type="ARBA" id="ARBA00022597"/>
    </source>
</evidence>
<evidence type="ECO:0000256" key="7">
    <source>
        <dbReference type="ARBA" id="ARBA00023136"/>
    </source>
</evidence>
<dbReference type="EMBL" id="CP012332">
    <property type="protein sequence ID" value="AKU90692.1"/>
    <property type="molecule type" value="Genomic_DNA"/>
</dbReference>
<keyword evidence="3" id="KW-1003">Cell membrane</keyword>
<evidence type="ECO:0000256" key="1">
    <source>
        <dbReference type="ARBA" id="ARBA00004651"/>
    </source>
</evidence>
<keyword evidence="4" id="KW-0762">Sugar transport</keyword>
<dbReference type="GO" id="GO:0009401">
    <property type="term" value="P:phosphoenolpyruvate-dependent sugar phosphotransferase system"/>
    <property type="evidence" value="ECO:0007669"/>
    <property type="project" value="InterPro"/>
</dbReference>
<dbReference type="PANTHER" id="PTHR33989:SF11">
    <property type="entry name" value="LICHENAN PERMEASE IIC COMPONENT"/>
    <property type="match status" value="1"/>
</dbReference>
<dbReference type="PANTHER" id="PTHR33989">
    <property type="match status" value="1"/>
</dbReference>
<evidence type="ECO:0000313" key="11">
    <source>
        <dbReference type="Proteomes" id="UP000055590"/>
    </source>
</evidence>
<evidence type="ECO:0000256" key="8">
    <source>
        <dbReference type="SAM" id="Phobius"/>
    </source>
</evidence>
<reference evidence="10 11" key="1">
    <citation type="submission" date="2015-08" db="EMBL/GenBank/DDBJ databases">
        <authorList>
            <person name="Babu N.S."/>
            <person name="Beckwith C.J."/>
            <person name="Beseler K.G."/>
            <person name="Brison A."/>
            <person name="Carone J.V."/>
            <person name="Caskin T.P."/>
            <person name="Diamond M."/>
            <person name="Durham M.E."/>
            <person name="Foxe J.M."/>
            <person name="Go M."/>
            <person name="Henderson B.A."/>
            <person name="Jones I.B."/>
            <person name="McGettigan J.A."/>
            <person name="Micheletti S.J."/>
            <person name="Nasrallah M.E."/>
            <person name="Ortiz D."/>
            <person name="Piller C.R."/>
            <person name="Privatt S.R."/>
            <person name="Schneider S.L."/>
            <person name="Sharp S."/>
            <person name="Smith T.C."/>
            <person name="Stanton J.D."/>
            <person name="Ullery H.E."/>
            <person name="Wilson R.J."/>
            <person name="Serrano M.G."/>
            <person name="Buck G."/>
            <person name="Lee V."/>
            <person name="Wang Y."/>
            <person name="Carvalho R."/>
            <person name="Voegtly L."/>
            <person name="Shi R."/>
            <person name="Duckworth R."/>
            <person name="Johnson A."/>
            <person name="Loviza R."/>
            <person name="Walstead R."/>
            <person name="Shah Z."/>
            <person name="Kiflezghi M."/>
            <person name="Wade K."/>
            <person name="Ball S.L."/>
            <person name="Bradley K.W."/>
            <person name="Asai D.J."/>
            <person name="Bowman C.A."/>
            <person name="Russell D.A."/>
            <person name="Pope W.H."/>
            <person name="Jacobs-Sera D."/>
            <person name="Hendrix R.W."/>
            <person name="Hatfull G.F."/>
        </authorList>
    </citation>
    <scope>NUCLEOTIDE SEQUENCE [LARGE SCALE GENOMIC DNA]</scope>
    <source>
        <strain evidence="10 11">DSM 27710</strain>
    </source>
</reference>
<evidence type="ECO:0000256" key="3">
    <source>
        <dbReference type="ARBA" id="ARBA00022475"/>
    </source>
</evidence>
<feature type="transmembrane region" description="Helical" evidence="8">
    <location>
        <begin position="79"/>
        <end position="99"/>
    </location>
</feature>